<keyword evidence="5" id="KW-0963">Cytoplasm</keyword>
<feature type="region of interest" description="Disordered" evidence="10">
    <location>
        <begin position="181"/>
        <end position="580"/>
    </location>
</feature>
<name>A0A9D3TKX2_MEGAT</name>
<evidence type="ECO:0000256" key="1">
    <source>
        <dbReference type="ARBA" id="ARBA00004279"/>
    </source>
</evidence>
<reference evidence="11" key="1">
    <citation type="submission" date="2021-01" db="EMBL/GenBank/DDBJ databases">
        <authorList>
            <person name="Zahm M."/>
            <person name="Roques C."/>
            <person name="Cabau C."/>
            <person name="Klopp C."/>
            <person name="Donnadieu C."/>
            <person name="Jouanno E."/>
            <person name="Lampietro C."/>
            <person name="Louis A."/>
            <person name="Herpin A."/>
            <person name="Echchiki A."/>
            <person name="Berthelot C."/>
            <person name="Parey E."/>
            <person name="Roest-Crollius H."/>
            <person name="Braasch I."/>
            <person name="Postlethwait J."/>
            <person name="Bobe J."/>
            <person name="Montfort J."/>
            <person name="Bouchez O."/>
            <person name="Begum T."/>
            <person name="Mejri S."/>
            <person name="Adams A."/>
            <person name="Chen W.-J."/>
            <person name="Guiguen Y."/>
        </authorList>
    </citation>
    <scope>NUCLEOTIDE SEQUENCE</scope>
    <source>
        <strain evidence="11">YG-15Mar2019-1</strain>
        <tissue evidence="11">Brain</tissue>
    </source>
</reference>
<feature type="region of interest" description="Disordered" evidence="10">
    <location>
        <begin position="40"/>
        <end position="156"/>
    </location>
</feature>
<feature type="compositionally biased region" description="Polar residues" evidence="10">
    <location>
        <begin position="279"/>
        <end position="292"/>
    </location>
</feature>
<feature type="compositionally biased region" description="Low complexity" evidence="10">
    <location>
        <begin position="452"/>
        <end position="463"/>
    </location>
</feature>
<evidence type="ECO:0000256" key="10">
    <source>
        <dbReference type="SAM" id="MobiDB-lite"/>
    </source>
</evidence>
<dbReference type="InterPro" id="IPR004965">
    <property type="entry name" value="Paralemmin"/>
</dbReference>
<evidence type="ECO:0000256" key="5">
    <source>
        <dbReference type="ARBA" id="ARBA00022490"/>
    </source>
</evidence>
<feature type="compositionally biased region" description="Polar residues" evidence="10">
    <location>
        <begin position="97"/>
        <end position="108"/>
    </location>
</feature>
<organism evidence="11 12">
    <name type="scientific">Megalops atlanticus</name>
    <name type="common">Tarpon</name>
    <name type="synonym">Clupea gigantea</name>
    <dbReference type="NCBI Taxonomy" id="7932"/>
    <lineage>
        <taxon>Eukaryota</taxon>
        <taxon>Metazoa</taxon>
        <taxon>Chordata</taxon>
        <taxon>Craniata</taxon>
        <taxon>Vertebrata</taxon>
        <taxon>Euteleostomi</taxon>
        <taxon>Actinopterygii</taxon>
        <taxon>Neopterygii</taxon>
        <taxon>Teleostei</taxon>
        <taxon>Elopiformes</taxon>
        <taxon>Megalopidae</taxon>
        <taxon>Megalops</taxon>
    </lineage>
</organism>
<feature type="compositionally biased region" description="Basic and acidic residues" evidence="10">
    <location>
        <begin position="110"/>
        <end position="127"/>
    </location>
</feature>
<sequence length="580" mass="60247">MDEAEKYQQRLQAIAEKRRLQEEQERARREMEDERLRLQQLKRKSLRDQWLMDGPPSTPDSVGPSSPLWGSQAREIEERIDKLQTESQQLAEEADKLQQQGDVQAQNDTDGDRADISQSDEAEKAEDVTGDDGSPEIPVLPTSLQENTVENGEQERSVVGVVEVQVERDLKTGATTIKSVSTVAPGETAPSGETVFDDGRTSVQTVGGLGDGAQPTPEELGQVLSAVAGTAAEAAPEEAAVTPNGTEGDGEEAHKGPAEENGCAGADSSPSPPQAEGAPSTNGPVSDAQSPQLEGGSAEGAPDHLGEGPVTMTFLGFTEAEPGQDGGEEDAGEIIRAERVIITDEGEELPETEQEAPPGYSTEPPAPSDNSAAAEPSEAETEAEAEAPQPDTEAGAGGPLDSETKTEPEAPQAEEAAAADTETETETQTGEAACEGAGQPVEEAPAPEEELPAASAEAEASASQLPVYSAGQPSLSPQPGPEEEGVGAEGKIEEDEAAAPRGTPGQFQDVPLDGNAKVEDAGEPELQPLKETTETPVQPSEQETLLASSKASGQTDAAAPSRGEGGDAPKRKTCQCCSVM</sequence>
<feature type="compositionally biased region" description="Polar residues" evidence="10">
    <location>
        <begin position="534"/>
        <end position="555"/>
    </location>
</feature>
<evidence type="ECO:0000256" key="4">
    <source>
        <dbReference type="ARBA" id="ARBA00005756"/>
    </source>
</evidence>
<dbReference type="GO" id="GO:0008360">
    <property type="term" value="P:regulation of cell shape"/>
    <property type="evidence" value="ECO:0007669"/>
    <property type="project" value="InterPro"/>
</dbReference>
<keyword evidence="8" id="KW-0966">Cell projection</keyword>
<proteinExistence type="inferred from homology"/>
<dbReference type="EMBL" id="JAFDVH010000001">
    <property type="protein sequence ID" value="KAG7491588.1"/>
    <property type="molecule type" value="Genomic_DNA"/>
</dbReference>
<comment type="subcellular location">
    <subcellularLocation>
        <location evidence="1">Cell projection</location>
        <location evidence="1">Dendrite</location>
    </subcellularLocation>
    <subcellularLocation>
        <location evidence="3">Cell projection</location>
        <location evidence="3">Dendritic spine</location>
    </subcellularLocation>
    <subcellularLocation>
        <location evidence="2">Cytoplasm</location>
    </subcellularLocation>
</comment>
<dbReference type="GO" id="GO:0005737">
    <property type="term" value="C:cytoplasm"/>
    <property type="evidence" value="ECO:0007669"/>
    <property type="project" value="UniProtKB-SubCell"/>
</dbReference>
<evidence type="ECO:0000256" key="8">
    <source>
        <dbReference type="ARBA" id="ARBA00023273"/>
    </source>
</evidence>
<dbReference type="OrthoDB" id="8942276at2759"/>
<dbReference type="Proteomes" id="UP001046870">
    <property type="component" value="Chromosome 1"/>
</dbReference>
<keyword evidence="12" id="KW-1185">Reference proteome</keyword>
<dbReference type="GO" id="GO:0016020">
    <property type="term" value="C:membrane"/>
    <property type="evidence" value="ECO:0007669"/>
    <property type="project" value="InterPro"/>
</dbReference>
<evidence type="ECO:0000256" key="2">
    <source>
        <dbReference type="ARBA" id="ARBA00004496"/>
    </source>
</evidence>
<feature type="compositionally biased region" description="Basic and acidic residues" evidence="10">
    <location>
        <begin position="74"/>
        <end position="84"/>
    </location>
</feature>
<evidence type="ECO:0000313" key="12">
    <source>
        <dbReference type="Proteomes" id="UP001046870"/>
    </source>
</evidence>
<gene>
    <name evidence="11" type="ORF">MATL_G00005290</name>
</gene>
<dbReference type="GO" id="GO:0043197">
    <property type="term" value="C:dendritic spine"/>
    <property type="evidence" value="ECO:0007669"/>
    <property type="project" value="UniProtKB-SubCell"/>
</dbReference>
<feature type="compositionally biased region" description="Low complexity" evidence="10">
    <location>
        <begin position="409"/>
        <end position="437"/>
    </location>
</feature>
<accession>A0A9D3TKX2</accession>
<dbReference type="PANTHER" id="PTHR46881:SF1">
    <property type="entry name" value="PALMDELPHIN"/>
    <property type="match status" value="1"/>
</dbReference>
<evidence type="ECO:0000256" key="7">
    <source>
        <dbReference type="ARBA" id="ARBA00023054"/>
    </source>
</evidence>
<feature type="compositionally biased region" description="Low complexity" evidence="10">
    <location>
        <begin position="226"/>
        <end position="243"/>
    </location>
</feature>
<dbReference type="AlphaFoldDB" id="A0A9D3TKX2"/>
<dbReference type="Pfam" id="PF03285">
    <property type="entry name" value="Paralemmin"/>
    <property type="match status" value="1"/>
</dbReference>
<comment type="caution">
    <text evidence="11">The sequence shown here is derived from an EMBL/GenBank/DDBJ whole genome shotgun (WGS) entry which is preliminary data.</text>
</comment>
<feature type="compositionally biased region" description="Polar residues" evidence="10">
    <location>
        <begin position="142"/>
        <end position="151"/>
    </location>
</feature>
<dbReference type="PANTHER" id="PTHR46881">
    <property type="entry name" value="PALMDELPHIN"/>
    <property type="match status" value="1"/>
</dbReference>
<evidence type="ECO:0000313" key="11">
    <source>
        <dbReference type="EMBL" id="KAG7491588.1"/>
    </source>
</evidence>
<protein>
    <recommendedName>
        <fullName evidence="9">Palmdelphin</fullName>
    </recommendedName>
</protein>
<comment type="similarity">
    <text evidence="4">Belongs to the paralemmin family.</text>
</comment>
<feature type="compositionally biased region" description="Acidic residues" evidence="10">
    <location>
        <begin position="481"/>
        <end position="497"/>
    </location>
</feature>
<feature type="compositionally biased region" description="Basic and acidic residues" evidence="10">
    <location>
        <begin position="333"/>
        <end position="342"/>
    </location>
</feature>
<keyword evidence="7" id="KW-0175">Coiled coil</keyword>
<evidence type="ECO:0000256" key="6">
    <source>
        <dbReference type="ARBA" id="ARBA00023018"/>
    </source>
</evidence>
<evidence type="ECO:0000256" key="9">
    <source>
        <dbReference type="ARBA" id="ARBA00040857"/>
    </source>
</evidence>
<keyword evidence="6" id="KW-0770">Synapse</keyword>
<feature type="compositionally biased region" description="Acidic residues" evidence="10">
    <location>
        <begin position="344"/>
        <end position="354"/>
    </location>
</feature>
<evidence type="ECO:0000256" key="3">
    <source>
        <dbReference type="ARBA" id="ARBA00004552"/>
    </source>
</evidence>